<evidence type="ECO:0000259" key="2">
    <source>
        <dbReference type="Pfam" id="PF13936"/>
    </source>
</evidence>
<name>A0A8S5UUG0_9CAUD</name>
<dbReference type="Pfam" id="PF13936">
    <property type="entry name" value="HTH_38"/>
    <property type="match status" value="1"/>
</dbReference>
<reference evidence="3" key="1">
    <citation type="journal article" date="2021" name="Proc. Natl. Acad. Sci. U.S.A.">
        <title>A Catalog of Tens of Thousands of Viruses from Human Metagenomes Reveals Hidden Associations with Chronic Diseases.</title>
        <authorList>
            <person name="Tisza M.J."/>
            <person name="Buck C.B."/>
        </authorList>
    </citation>
    <scope>NUCLEOTIDE SEQUENCE</scope>
    <source>
        <strain evidence="3">CtIpM11</strain>
    </source>
</reference>
<organism evidence="3">
    <name type="scientific">Podoviridae sp. ctIpM11</name>
    <dbReference type="NCBI Taxonomy" id="2825240"/>
    <lineage>
        <taxon>Viruses</taxon>
        <taxon>Duplodnaviria</taxon>
        <taxon>Heunggongvirae</taxon>
        <taxon>Uroviricota</taxon>
        <taxon>Caudoviricetes</taxon>
    </lineage>
</organism>
<dbReference type="SUPFAM" id="SSF46689">
    <property type="entry name" value="Homeodomain-like"/>
    <property type="match status" value="1"/>
</dbReference>
<protein>
    <submittedName>
        <fullName evidence="3">RNaseH</fullName>
    </submittedName>
</protein>
<proteinExistence type="predicted"/>
<evidence type="ECO:0000313" key="3">
    <source>
        <dbReference type="EMBL" id="DAF98083.1"/>
    </source>
</evidence>
<dbReference type="InterPro" id="IPR009057">
    <property type="entry name" value="Homeodomain-like_sf"/>
</dbReference>
<feature type="domain" description="Transposase IS30-like HTH" evidence="2">
    <location>
        <begin position="7"/>
        <end position="49"/>
    </location>
</feature>
<evidence type="ECO:0000256" key="1">
    <source>
        <dbReference type="SAM" id="MobiDB-lite"/>
    </source>
</evidence>
<sequence>MEATAQRKTLTMEDRKVLAEMWAAGERAAVIAVKLGVCPDTVYKELKRGYTGTLNELSRPAYDPARGQAEYQRRLRNRGRWRRDKEEHHGAEAET</sequence>
<dbReference type="InterPro" id="IPR025246">
    <property type="entry name" value="IS30-like_HTH"/>
</dbReference>
<accession>A0A8S5UUG0</accession>
<dbReference type="EMBL" id="BK016142">
    <property type="protein sequence ID" value="DAF98083.1"/>
    <property type="molecule type" value="Genomic_DNA"/>
</dbReference>
<feature type="region of interest" description="Disordered" evidence="1">
    <location>
        <begin position="76"/>
        <end position="95"/>
    </location>
</feature>
<feature type="compositionally biased region" description="Basic and acidic residues" evidence="1">
    <location>
        <begin position="83"/>
        <end position="95"/>
    </location>
</feature>